<comment type="caution">
    <text evidence="4">The sequence shown here is derived from an EMBL/GenBank/DDBJ whole genome shotgun (WGS) entry which is preliminary data.</text>
</comment>
<dbReference type="EC" id="1.1.1.100" evidence="4"/>
<keyword evidence="2 4" id="KW-0560">Oxidoreductase</keyword>
<evidence type="ECO:0000256" key="2">
    <source>
        <dbReference type="ARBA" id="ARBA00023002"/>
    </source>
</evidence>
<dbReference type="AlphaFoldDB" id="A0A852UX48"/>
<dbReference type="RefSeq" id="WP_179819272.1">
    <property type="nucleotide sequence ID" value="NZ_JACCCO010000001.1"/>
</dbReference>
<dbReference type="CDD" id="cd05233">
    <property type="entry name" value="SDR_c"/>
    <property type="match status" value="1"/>
</dbReference>
<name>A0A852UX48_9ACTN</name>
<comment type="similarity">
    <text evidence="1">Belongs to the short-chain dehydrogenases/reductases (SDR) family.</text>
</comment>
<dbReference type="InterPro" id="IPR002347">
    <property type="entry name" value="SDR_fam"/>
</dbReference>
<sequence>MTRTVLVTGGTSGIGRAVAERFAADRAEVFVTGRRADLVEKTALDLGVHGVVCDATRPEQVAALADRIGGTLDVLVNAAGGLADAVPDGAPPLEALLAQWQADLAQNLLGAVLTTASVRERLGSGGSVISIGSIGAERRGGSYGAAKAALAAWNASLSAELGPHGVTSNVISAGYIEGTDFFRGGMTEERRAALIAEAQNKRPGSPYDIAETVYFLASPGARHITGQTIHVNGGAFTTR</sequence>
<dbReference type="InterPro" id="IPR057326">
    <property type="entry name" value="KR_dom"/>
</dbReference>
<dbReference type="InterPro" id="IPR020904">
    <property type="entry name" value="Sc_DH/Rdtase_CS"/>
</dbReference>
<accession>A0A852UX48</accession>
<dbReference type="PANTHER" id="PTHR43669:SF3">
    <property type="entry name" value="ALCOHOL DEHYDROGENASE, PUTATIVE (AFU_ORTHOLOGUE AFUA_3G03445)-RELATED"/>
    <property type="match status" value="1"/>
</dbReference>
<dbReference type="PRINTS" id="PR00081">
    <property type="entry name" value="GDHRDH"/>
</dbReference>
<evidence type="ECO:0000313" key="5">
    <source>
        <dbReference type="Proteomes" id="UP000576393"/>
    </source>
</evidence>
<gene>
    <name evidence="4" type="ORF">HDA43_001803</name>
</gene>
<reference evidence="4 5" key="1">
    <citation type="submission" date="2020-07" db="EMBL/GenBank/DDBJ databases">
        <title>Sequencing the genomes of 1000 actinobacteria strains.</title>
        <authorList>
            <person name="Klenk H.-P."/>
        </authorList>
    </citation>
    <scope>NUCLEOTIDE SEQUENCE [LARGE SCALE GENOMIC DNA]</scope>
    <source>
        <strain evidence="4 5">DSM 45763</strain>
    </source>
</reference>
<evidence type="ECO:0000313" key="4">
    <source>
        <dbReference type="EMBL" id="NYF39644.1"/>
    </source>
</evidence>
<proteinExistence type="inferred from homology"/>
<organism evidence="4 5">
    <name type="scientific">Streptosporangium sandarakinum</name>
    <dbReference type="NCBI Taxonomy" id="1260955"/>
    <lineage>
        <taxon>Bacteria</taxon>
        <taxon>Bacillati</taxon>
        <taxon>Actinomycetota</taxon>
        <taxon>Actinomycetes</taxon>
        <taxon>Streptosporangiales</taxon>
        <taxon>Streptosporangiaceae</taxon>
        <taxon>Streptosporangium</taxon>
    </lineage>
</organism>
<dbReference type="Gene3D" id="3.40.50.720">
    <property type="entry name" value="NAD(P)-binding Rossmann-like Domain"/>
    <property type="match status" value="1"/>
</dbReference>
<keyword evidence="5" id="KW-1185">Reference proteome</keyword>
<dbReference type="GO" id="GO:0004316">
    <property type="term" value="F:3-oxoacyl-[acyl-carrier-protein] reductase (NADPH) activity"/>
    <property type="evidence" value="ECO:0007669"/>
    <property type="project" value="UniProtKB-EC"/>
</dbReference>
<evidence type="ECO:0000259" key="3">
    <source>
        <dbReference type="SMART" id="SM00822"/>
    </source>
</evidence>
<dbReference type="SMART" id="SM00822">
    <property type="entry name" value="PKS_KR"/>
    <property type="match status" value="1"/>
</dbReference>
<dbReference type="EMBL" id="JACCCO010000001">
    <property type="protein sequence ID" value="NYF39644.1"/>
    <property type="molecule type" value="Genomic_DNA"/>
</dbReference>
<dbReference type="InterPro" id="IPR036291">
    <property type="entry name" value="NAD(P)-bd_dom_sf"/>
</dbReference>
<dbReference type="SUPFAM" id="SSF51735">
    <property type="entry name" value="NAD(P)-binding Rossmann-fold domains"/>
    <property type="match status" value="1"/>
</dbReference>
<evidence type="ECO:0000256" key="1">
    <source>
        <dbReference type="ARBA" id="ARBA00006484"/>
    </source>
</evidence>
<dbReference type="PANTHER" id="PTHR43669">
    <property type="entry name" value="5-KETO-D-GLUCONATE 5-REDUCTASE"/>
    <property type="match status" value="1"/>
</dbReference>
<dbReference type="Proteomes" id="UP000576393">
    <property type="component" value="Unassembled WGS sequence"/>
</dbReference>
<dbReference type="PROSITE" id="PS00061">
    <property type="entry name" value="ADH_SHORT"/>
    <property type="match status" value="1"/>
</dbReference>
<dbReference type="PRINTS" id="PR00080">
    <property type="entry name" value="SDRFAMILY"/>
</dbReference>
<feature type="domain" description="Ketoreductase" evidence="3">
    <location>
        <begin position="3"/>
        <end position="179"/>
    </location>
</feature>
<protein>
    <submittedName>
        <fullName evidence="4">3-oxoacyl-[acyl-carrier protein] reductase</fullName>
        <ecNumber evidence="4">1.1.1.100</ecNumber>
    </submittedName>
</protein>
<dbReference type="Pfam" id="PF13561">
    <property type="entry name" value="adh_short_C2"/>
    <property type="match status" value="1"/>
</dbReference>